<sequence>GTLAVMRPKLRVFIFPIPVPLPLWSAVIGGFLILTLFSLRLNIAWQAHLGGLVFGLIAGYFFRKRERYYF</sequence>
<protein>
    <recommendedName>
        <fullName evidence="6">Peptidase S54 rhomboid domain-containing protein</fullName>
    </recommendedName>
</protein>
<evidence type="ECO:0000256" key="3">
    <source>
        <dbReference type="ARBA" id="ARBA00022989"/>
    </source>
</evidence>
<organism evidence="7">
    <name type="scientific">marine sediment metagenome</name>
    <dbReference type="NCBI Taxonomy" id="412755"/>
    <lineage>
        <taxon>unclassified sequences</taxon>
        <taxon>metagenomes</taxon>
        <taxon>ecological metagenomes</taxon>
    </lineage>
</organism>
<feature type="transmembrane region" description="Helical" evidence="5">
    <location>
        <begin position="43"/>
        <end position="62"/>
    </location>
</feature>
<evidence type="ECO:0000259" key="6">
    <source>
        <dbReference type="Pfam" id="PF01694"/>
    </source>
</evidence>
<dbReference type="Gene3D" id="1.20.1540.10">
    <property type="entry name" value="Rhomboid-like"/>
    <property type="match status" value="1"/>
</dbReference>
<reference evidence="7" key="1">
    <citation type="journal article" date="2014" name="Front. Microbiol.">
        <title>High frequency of phylogenetically diverse reductive dehalogenase-homologous genes in deep subseafloor sedimentary metagenomes.</title>
        <authorList>
            <person name="Kawai M."/>
            <person name="Futagami T."/>
            <person name="Toyoda A."/>
            <person name="Takaki Y."/>
            <person name="Nishi S."/>
            <person name="Hori S."/>
            <person name="Arai W."/>
            <person name="Tsubouchi T."/>
            <person name="Morono Y."/>
            <person name="Uchiyama I."/>
            <person name="Ito T."/>
            <person name="Fujiyama A."/>
            <person name="Inagaki F."/>
            <person name="Takami H."/>
        </authorList>
    </citation>
    <scope>NUCLEOTIDE SEQUENCE</scope>
    <source>
        <strain evidence="7">Expedition CK06-06</strain>
    </source>
</reference>
<comment type="caution">
    <text evidence="7">The sequence shown here is derived from an EMBL/GenBank/DDBJ whole genome shotgun (WGS) entry which is preliminary data.</text>
</comment>
<gene>
    <name evidence="7" type="ORF">S01H1_47003</name>
</gene>
<dbReference type="EMBL" id="BARS01030116">
    <property type="protein sequence ID" value="GAG18100.1"/>
    <property type="molecule type" value="Genomic_DNA"/>
</dbReference>
<feature type="non-terminal residue" evidence="7">
    <location>
        <position position="1"/>
    </location>
</feature>
<dbReference type="Pfam" id="PF01694">
    <property type="entry name" value="Rhomboid"/>
    <property type="match status" value="1"/>
</dbReference>
<feature type="domain" description="Peptidase S54 rhomboid" evidence="6">
    <location>
        <begin position="3"/>
        <end position="64"/>
    </location>
</feature>
<evidence type="ECO:0000256" key="1">
    <source>
        <dbReference type="ARBA" id="ARBA00004141"/>
    </source>
</evidence>
<keyword evidence="3 5" id="KW-1133">Transmembrane helix</keyword>
<dbReference type="GO" id="GO:0016020">
    <property type="term" value="C:membrane"/>
    <property type="evidence" value="ECO:0007669"/>
    <property type="project" value="UniProtKB-SubCell"/>
</dbReference>
<evidence type="ECO:0000256" key="5">
    <source>
        <dbReference type="SAM" id="Phobius"/>
    </source>
</evidence>
<accession>X0VIL8</accession>
<name>X0VIL8_9ZZZZ</name>
<dbReference type="SUPFAM" id="SSF144091">
    <property type="entry name" value="Rhomboid-like"/>
    <property type="match status" value="1"/>
</dbReference>
<keyword evidence="4 5" id="KW-0472">Membrane</keyword>
<dbReference type="InterPro" id="IPR035952">
    <property type="entry name" value="Rhomboid-like_sf"/>
</dbReference>
<feature type="transmembrane region" description="Helical" evidence="5">
    <location>
        <begin position="12"/>
        <end position="37"/>
    </location>
</feature>
<dbReference type="InterPro" id="IPR022764">
    <property type="entry name" value="Peptidase_S54_rhomboid_dom"/>
</dbReference>
<proteinExistence type="predicted"/>
<evidence type="ECO:0000256" key="4">
    <source>
        <dbReference type="ARBA" id="ARBA00023136"/>
    </source>
</evidence>
<dbReference type="GO" id="GO:0004252">
    <property type="term" value="F:serine-type endopeptidase activity"/>
    <property type="evidence" value="ECO:0007669"/>
    <property type="project" value="InterPro"/>
</dbReference>
<comment type="subcellular location">
    <subcellularLocation>
        <location evidence="1">Membrane</location>
        <topology evidence="1">Multi-pass membrane protein</topology>
    </subcellularLocation>
</comment>
<evidence type="ECO:0000313" key="7">
    <source>
        <dbReference type="EMBL" id="GAG18100.1"/>
    </source>
</evidence>
<dbReference type="AlphaFoldDB" id="X0VIL8"/>
<keyword evidence="2 5" id="KW-0812">Transmembrane</keyword>
<evidence type="ECO:0000256" key="2">
    <source>
        <dbReference type="ARBA" id="ARBA00022692"/>
    </source>
</evidence>